<organism evidence="2 3">
    <name type="scientific">Plakobranchus ocellatus</name>
    <dbReference type="NCBI Taxonomy" id="259542"/>
    <lineage>
        <taxon>Eukaryota</taxon>
        <taxon>Metazoa</taxon>
        <taxon>Spiralia</taxon>
        <taxon>Lophotrochozoa</taxon>
        <taxon>Mollusca</taxon>
        <taxon>Gastropoda</taxon>
        <taxon>Heterobranchia</taxon>
        <taxon>Euthyneura</taxon>
        <taxon>Panpulmonata</taxon>
        <taxon>Sacoglossa</taxon>
        <taxon>Placobranchoidea</taxon>
        <taxon>Plakobranchidae</taxon>
        <taxon>Plakobranchus</taxon>
    </lineage>
</organism>
<name>A0AAV3Y938_9GAST</name>
<evidence type="ECO:0000313" key="3">
    <source>
        <dbReference type="Proteomes" id="UP000735302"/>
    </source>
</evidence>
<evidence type="ECO:0000313" key="2">
    <source>
        <dbReference type="EMBL" id="GFN79453.1"/>
    </source>
</evidence>
<accession>A0AAV3Y938</accession>
<proteinExistence type="predicted"/>
<sequence>MGWLVYVASPQQCDLRLSDQDAGGEVRTRDRRFPADLRAAKYFIRRLRGNMQHPVPDDRTRQFHGKTKDHQANPNPPDTMYTYRPLNIRDLNMT</sequence>
<feature type="compositionally biased region" description="Basic and acidic residues" evidence="1">
    <location>
        <begin position="55"/>
        <end position="71"/>
    </location>
</feature>
<feature type="region of interest" description="Disordered" evidence="1">
    <location>
        <begin position="49"/>
        <end position="94"/>
    </location>
</feature>
<keyword evidence="3" id="KW-1185">Reference proteome</keyword>
<comment type="caution">
    <text evidence="2">The sequence shown here is derived from an EMBL/GenBank/DDBJ whole genome shotgun (WGS) entry which is preliminary data.</text>
</comment>
<evidence type="ECO:0000256" key="1">
    <source>
        <dbReference type="SAM" id="MobiDB-lite"/>
    </source>
</evidence>
<dbReference type="Proteomes" id="UP000735302">
    <property type="component" value="Unassembled WGS sequence"/>
</dbReference>
<dbReference type="EMBL" id="BLXT01000663">
    <property type="protein sequence ID" value="GFN79453.1"/>
    <property type="molecule type" value="Genomic_DNA"/>
</dbReference>
<gene>
    <name evidence="2" type="ORF">PoB_000595900</name>
</gene>
<protein>
    <submittedName>
        <fullName evidence="2">Uncharacterized protein</fullName>
    </submittedName>
</protein>
<reference evidence="2 3" key="1">
    <citation type="journal article" date="2021" name="Elife">
        <title>Chloroplast acquisition without the gene transfer in kleptoplastic sea slugs, Plakobranchus ocellatus.</title>
        <authorList>
            <person name="Maeda T."/>
            <person name="Takahashi S."/>
            <person name="Yoshida T."/>
            <person name="Shimamura S."/>
            <person name="Takaki Y."/>
            <person name="Nagai Y."/>
            <person name="Toyoda A."/>
            <person name="Suzuki Y."/>
            <person name="Arimoto A."/>
            <person name="Ishii H."/>
            <person name="Satoh N."/>
            <person name="Nishiyama T."/>
            <person name="Hasebe M."/>
            <person name="Maruyama T."/>
            <person name="Minagawa J."/>
            <person name="Obokata J."/>
            <person name="Shigenobu S."/>
        </authorList>
    </citation>
    <scope>NUCLEOTIDE SEQUENCE [LARGE SCALE GENOMIC DNA]</scope>
</reference>
<dbReference type="AlphaFoldDB" id="A0AAV3Y938"/>